<comment type="caution">
    <text evidence="2">The sequence shown here is derived from an EMBL/GenBank/DDBJ whole genome shotgun (WGS) entry which is preliminary data.</text>
</comment>
<gene>
    <name evidence="2" type="ORF">PGLA1383_LOCUS43685</name>
</gene>
<proteinExistence type="predicted"/>
<feature type="non-terminal residue" evidence="2">
    <location>
        <position position="346"/>
    </location>
</feature>
<feature type="compositionally biased region" description="Low complexity" evidence="1">
    <location>
        <begin position="158"/>
        <end position="175"/>
    </location>
</feature>
<sequence>AVLWRRPQSAPTGPRPRSAGRSCPDRTSNSAAGPLKDQLPSEIQQGRWRKDRDRGQHGGEPKGRTPGKKEVKRLATTWDPAFDPLPSLPELLRTVLSEFDLTFAPRCAEKNRPRSALLGRSRRPTKRRPTSDWSEEGIEPAMEIDLSVDFLREDDQASFRSSSSSENSMPSPDASAMTLLCEQSEPEVQGRPQLLQLPSSSNLRDPSKEPRLSPVARSPKDRRAGVSPLASPAASRSAFQASPTARRGQSTPTLSSRKEKPTSSSLFSVGVKALEAARAGKRDVEEEAKEQQSLAWDEESIREVFDTSEYSKEKEVHQDDLLRFLHDLGVVADQDLINTLRQGSRY</sequence>
<keyword evidence="3" id="KW-1185">Reference proteome</keyword>
<feature type="compositionally biased region" description="Basic and acidic residues" evidence="1">
    <location>
        <begin position="48"/>
        <end position="73"/>
    </location>
</feature>
<feature type="compositionally biased region" description="Low complexity" evidence="1">
    <location>
        <begin position="227"/>
        <end position="238"/>
    </location>
</feature>
<feature type="region of interest" description="Disordered" evidence="1">
    <location>
        <begin position="1"/>
        <end position="83"/>
    </location>
</feature>
<protein>
    <submittedName>
        <fullName evidence="2">Uncharacterized protein</fullName>
    </submittedName>
</protein>
<name>A0A813GK18_POLGL</name>
<reference evidence="2" key="1">
    <citation type="submission" date="2021-02" db="EMBL/GenBank/DDBJ databases">
        <authorList>
            <person name="Dougan E. K."/>
            <person name="Rhodes N."/>
            <person name="Thang M."/>
            <person name="Chan C."/>
        </authorList>
    </citation>
    <scope>NUCLEOTIDE SEQUENCE</scope>
</reference>
<feature type="compositionally biased region" description="Polar residues" evidence="1">
    <location>
        <begin position="239"/>
        <end position="255"/>
    </location>
</feature>
<dbReference type="Proteomes" id="UP000654075">
    <property type="component" value="Unassembled WGS sequence"/>
</dbReference>
<feature type="region of interest" description="Disordered" evidence="1">
    <location>
        <begin position="106"/>
        <end position="297"/>
    </location>
</feature>
<dbReference type="EMBL" id="CAJNNV010029036">
    <property type="protein sequence ID" value="CAE8626793.1"/>
    <property type="molecule type" value="Genomic_DNA"/>
</dbReference>
<feature type="non-terminal residue" evidence="2">
    <location>
        <position position="1"/>
    </location>
</feature>
<evidence type="ECO:0000313" key="2">
    <source>
        <dbReference type="EMBL" id="CAE8626793.1"/>
    </source>
</evidence>
<dbReference type="AlphaFoldDB" id="A0A813GK18"/>
<accession>A0A813GK18</accession>
<feature type="compositionally biased region" description="Low complexity" evidence="1">
    <location>
        <begin position="192"/>
        <end position="201"/>
    </location>
</feature>
<organism evidence="2 3">
    <name type="scientific">Polarella glacialis</name>
    <name type="common">Dinoflagellate</name>
    <dbReference type="NCBI Taxonomy" id="89957"/>
    <lineage>
        <taxon>Eukaryota</taxon>
        <taxon>Sar</taxon>
        <taxon>Alveolata</taxon>
        <taxon>Dinophyceae</taxon>
        <taxon>Suessiales</taxon>
        <taxon>Suessiaceae</taxon>
        <taxon>Polarella</taxon>
    </lineage>
</organism>
<evidence type="ECO:0000313" key="3">
    <source>
        <dbReference type="Proteomes" id="UP000654075"/>
    </source>
</evidence>
<evidence type="ECO:0000256" key="1">
    <source>
        <dbReference type="SAM" id="MobiDB-lite"/>
    </source>
</evidence>